<dbReference type="RefSeq" id="WP_007788490.1">
    <property type="nucleotide sequence ID" value="NZ_ADGQ01000019.1"/>
</dbReference>
<dbReference type="PANTHER" id="PTHR11079:SF202">
    <property type="entry name" value="TRNA-SPECIFIC ADENOSINE DEAMINASE"/>
    <property type="match status" value="1"/>
</dbReference>
<comment type="function">
    <text evidence="8">Catalyzes the deamination of adenosine to inosine at the wobble position 34 of tRNA(Arg2).</text>
</comment>
<feature type="binding site" evidence="8">
    <location>
        <position position="320"/>
    </location>
    <ligand>
        <name>Zn(2+)</name>
        <dbReference type="ChEBI" id="CHEBI:29105"/>
        <note>catalytic</note>
    </ligand>
</feature>
<dbReference type="InterPro" id="IPR022998">
    <property type="entry name" value="ThiamineP_synth_TenI"/>
</dbReference>
<reference evidence="10 11" key="1">
    <citation type="submission" date="2010-08" db="EMBL/GenBank/DDBJ databases">
        <authorList>
            <person name="Harkins D.M."/>
            <person name="Madupu R."/>
            <person name="Durkin A.S."/>
            <person name="Torralba M."/>
            <person name="Methe B."/>
            <person name="Sutton G.G."/>
            <person name="Nelson K.E."/>
        </authorList>
    </citation>
    <scope>NUCLEOTIDE SEQUENCE [LARGE SCALE GENOMIC DNA]</scope>
    <source>
        <strain evidence="10 11">DSM 17678</strain>
    </source>
</reference>
<name>E0E1P2_9FIRM</name>
<dbReference type="CDD" id="cd00564">
    <property type="entry name" value="TMP_TenI"/>
    <property type="match status" value="1"/>
</dbReference>
<dbReference type="eggNOG" id="COG0590">
    <property type="taxonomic scope" value="Bacteria"/>
</dbReference>
<comment type="subunit">
    <text evidence="2 8">Homodimer.</text>
</comment>
<evidence type="ECO:0000259" key="9">
    <source>
        <dbReference type="PROSITE" id="PS51747"/>
    </source>
</evidence>
<protein>
    <recommendedName>
        <fullName evidence="8">tRNA-specific adenosine deaminase</fullName>
        <ecNumber evidence="8">3.5.4.33</ecNumber>
    </recommendedName>
</protein>
<comment type="cofactor">
    <cofactor evidence="8">
        <name>Zn(2+)</name>
        <dbReference type="ChEBI" id="CHEBI:29105"/>
    </cofactor>
    <text evidence="8">Binds 1 zinc ion per subunit.</text>
</comment>
<feature type="domain" description="CMP/dCMP-type deaminase" evidence="9">
    <location>
        <begin position="239"/>
        <end position="350"/>
    </location>
</feature>
<comment type="similarity">
    <text evidence="1">Belongs to the cytidine and deoxycytidylate deaminase family. ADAT2 subfamily.</text>
</comment>
<organism evidence="10 11">
    <name type="scientific">Peptostreptococcus stomatis DSM 17678</name>
    <dbReference type="NCBI Taxonomy" id="596315"/>
    <lineage>
        <taxon>Bacteria</taxon>
        <taxon>Bacillati</taxon>
        <taxon>Bacillota</taxon>
        <taxon>Clostridia</taxon>
        <taxon>Peptostreptococcales</taxon>
        <taxon>Peptostreptococcaceae</taxon>
        <taxon>Peptostreptococcus</taxon>
    </lineage>
</organism>
<keyword evidence="11" id="KW-1185">Reference proteome</keyword>
<dbReference type="Pfam" id="PF02581">
    <property type="entry name" value="TMP-TENI"/>
    <property type="match status" value="1"/>
</dbReference>
<dbReference type="InterPro" id="IPR013785">
    <property type="entry name" value="Aldolase_TIM"/>
</dbReference>
<dbReference type="PANTHER" id="PTHR11079">
    <property type="entry name" value="CYTOSINE DEAMINASE FAMILY MEMBER"/>
    <property type="match status" value="1"/>
</dbReference>
<dbReference type="GO" id="GO:0008270">
    <property type="term" value="F:zinc ion binding"/>
    <property type="evidence" value="ECO:0007669"/>
    <property type="project" value="UniProtKB-UniRule"/>
</dbReference>
<evidence type="ECO:0000256" key="4">
    <source>
        <dbReference type="ARBA" id="ARBA00022723"/>
    </source>
</evidence>
<feature type="active site" description="Proton donor" evidence="8">
    <location>
        <position position="292"/>
    </location>
</feature>
<dbReference type="GeneID" id="87792709"/>
<dbReference type="EC" id="3.5.4.33" evidence="8"/>
<evidence type="ECO:0000256" key="8">
    <source>
        <dbReference type="HAMAP-Rule" id="MF_00972"/>
    </source>
</evidence>
<evidence type="ECO:0000256" key="7">
    <source>
        <dbReference type="ARBA" id="ARBA00048045"/>
    </source>
</evidence>
<dbReference type="InterPro" id="IPR036206">
    <property type="entry name" value="ThiamineP_synth_sf"/>
</dbReference>
<accession>E0E1P2</accession>
<keyword evidence="5 8" id="KW-0378">Hydrolase</keyword>
<dbReference type="SUPFAM" id="SSF53927">
    <property type="entry name" value="Cytidine deaminase-like"/>
    <property type="match status" value="1"/>
</dbReference>
<dbReference type="Gene3D" id="3.40.140.10">
    <property type="entry name" value="Cytidine Deaminase, domain 2"/>
    <property type="match status" value="1"/>
</dbReference>
<dbReference type="Proteomes" id="UP000003244">
    <property type="component" value="Unassembled WGS sequence"/>
</dbReference>
<sequence>MEKRGERNKKKLMVVTNRKICQEGLLKRLEEVFVAYRQGIYLEDFLIEGLVLREKDLDQEVYLKLLGDVQELCQAYEIDIYAHKYWKSAIELGIKNIHMPLYDLLDLARDGEKYQSFIDHFDRIGVSTHSLDEASQAQRLGASHIFAGHIFPTDCKKGLDPRGLDFLDKMCKTSKLPVYAIGGIGPDRVDQVLERGAQGVAVMSGLMRDGKFGHKACGPARSMDKSDQGSLGSGQIGASDKAYFMSEALKEARKAYAMKETPIGAVVVYDGQIVGRGFNQVELTGDPTQHAEMVAIQEAAKALGRWRLYDCQMYVTMEPCLMCAGAIENSRIKSLYIGASHKKNHLVGKHNDFKLEVYKDRKIDYEFGILEKEASKILTDFFKERREEKSK</sequence>
<dbReference type="GO" id="GO:0009228">
    <property type="term" value="P:thiamine biosynthetic process"/>
    <property type="evidence" value="ECO:0007669"/>
    <property type="project" value="UniProtKB-KW"/>
</dbReference>
<dbReference type="HAMAP" id="MF_00972">
    <property type="entry name" value="tRNA_aden_deaminase"/>
    <property type="match status" value="1"/>
</dbReference>
<dbReference type="GO" id="GO:0052717">
    <property type="term" value="F:tRNA-specific adenosine-34 deaminase activity"/>
    <property type="evidence" value="ECO:0007669"/>
    <property type="project" value="UniProtKB-UniRule"/>
</dbReference>
<dbReference type="EMBL" id="ADGQ01000019">
    <property type="protein sequence ID" value="EFM65156.1"/>
    <property type="molecule type" value="Genomic_DNA"/>
</dbReference>
<feature type="binding site" evidence="8">
    <location>
        <position position="290"/>
    </location>
    <ligand>
        <name>Zn(2+)</name>
        <dbReference type="ChEBI" id="CHEBI:29105"/>
        <note>catalytic</note>
    </ligand>
</feature>
<keyword evidence="4 8" id="KW-0479">Metal-binding</keyword>
<dbReference type="SUPFAM" id="SSF51391">
    <property type="entry name" value="Thiamin phosphate synthase"/>
    <property type="match status" value="1"/>
</dbReference>
<dbReference type="STRING" id="596315.HMPREF0634_0179"/>
<evidence type="ECO:0000313" key="10">
    <source>
        <dbReference type="EMBL" id="EFM65156.1"/>
    </source>
</evidence>
<dbReference type="eggNOG" id="COG0352">
    <property type="taxonomic scope" value="Bacteria"/>
</dbReference>
<evidence type="ECO:0000256" key="1">
    <source>
        <dbReference type="ARBA" id="ARBA00010669"/>
    </source>
</evidence>
<dbReference type="InterPro" id="IPR002125">
    <property type="entry name" value="CMP_dCMP_dom"/>
</dbReference>
<evidence type="ECO:0000256" key="6">
    <source>
        <dbReference type="ARBA" id="ARBA00022833"/>
    </source>
</evidence>
<dbReference type="CDD" id="cd01285">
    <property type="entry name" value="nucleoside_deaminase"/>
    <property type="match status" value="1"/>
</dbReference>
<evidence type="ECO:0000313" key="11">
    <source>
        <dbReference type="Proteomes" id="UP000003244"/>
    </source>
</evidence>
<dbReference type="OrthoDB" id="9802676at2"/>
<dbReference type="Gene3D" id="3.20.20.70">
    <property type="entry name" value="Aldolase class I"/>
    <property type="match status" value="1"/>
</dbReference>
<dbReference type="InterPro" id="IPR016193">
    <property type="entry name" value="Cytidine_deaminase-like"/>
</dbReference>
<evidence type="ECO:0000256" key="5">
    <source>
        <dbReference type="ARBA" id="ARBA00022801"/>
    </source>
</evidence>
<dbReference type="GO" id="GO:0002100">
    <property type="term" value="P:tRNA wobble adenosine to inosine editing"/>
    <property type="evidence" value="ECO:0007669"/>
    <property type="project" value="UniProtKB-UniRule"/>
</dbReference>
<proteinExistence type="inferred from homology"/>
<dbReference type="PROSITE" id="PS51747">
    <property type="entry name" value="CYT_DCMP_DEAMINASES_2"/>
    <property type="match status" value="1"/>
</dbReference>
<dbReference type="AlphaFoldDB" id="E0E1P2"/>
<comment type="catalytic activity">
    <reaction evidence="7 8">
        <text>adenosine(34) in tRNA + H2O + H(+) = inosine(34) in tRNA + NH4(+)</text>
        <dbReference type="Rhea" id="RHEA:43168"/>
        <dbReference type="Rhea" id="RHEA-COMP:10373"/>
        <dbReference type="Rhea" id="RHEA-COMP:10374"/>
        <dbReference type="ChEBI" id="CHEBI:15377"/>
        <dbReference type="ChEBI" id="CHEBI:15378"/>
        <dbReference type="ChEBI" id="CHEBI:28938"/>
        <dbReference type="ChEBI" id="CHEBI:74411"/>
        <dbReference type="ChEBI" id="CHEBI:82852"/>
        <dbReference type="EC" id="3.5.4.33"/>
    </reaction>
</comment>
<keyword evidence="3 8" id="KW-0819">tRNA processing</keyword>
<keyword evidence="6 8" id="KW-0862">Zinc</keyword>
<evidence type="ECO:0000256" key="3">
    <source>
        <dbReference type="ARBA" id="ARBA00022694"/>
    </source>
</evidence>
<dbReference type="InterPro" id="IPR016192">
    <property type="entry name" value="APOBEC/CMP_deaminase_Zn-bd"/>
</dbReference>
<dbReference type="PROSITE" id="PS00903">
    <property type="entry name" value="CYT_DCMP_DEAMINASES_1"/>
    <property type="match status" value="1"/>
</dbReference>
<gene>
    <name evidence="8" type="primary">tadA</name>
    <name evidence="10" type="ORF">HMPREF0634_0179</name>
</gene>
<evidence type="ECO:0000256" key="2">
    <source>
        <dbReference type="ARBA" id="ARBA00011738"/>
    </source>
</evidence>
<feature type="binding site" evidence="8">
    <location>
        <position position="323"/>
    </location>
    <ligand>
        <name>Zn(2+)</name>
        <dbReference type="ChEBI" id="CHEBI:29105"/>
        <note>catalytic</note>
    </ligand>
</feature>
<dbReference type="InterPro" id="IPR028883">
    <property type="entry name" value="tRNA_aden_deaminase"/>
</dbReference>
<comment type="caution">
    <text evidence="10">The sequence shown here is derived from an EMBL/GenBank/DDBJ whole genome shotgun (WGS) entry which is preliminary data.</text>
</comment>
<dbReference type="Pfam" id="PF00383">
    <property type="entry name" value="dCMP_cyt_deam_1"/>
    <property type="match status" value="1"/>
</dbReference>